<name>A0A0J1BJW6_RHOIS</name>
<accession>A0A0J1BJW6</accession>
<dbReference type="InterPro" id="IPR019554">
    <property type="entry name" value="Soluble_ligand-bd"/>
</dbReference>
<comment type="caution">
    <text evidence="5">The sequence shown here is derived from an EMBL/GenBank/DDBJ whole genome shotgun (WGS) entry which is preliminary data.</text>
</comment>
<feature type="domain" description="Soluble ligand binding" evidence="4">
    <location>
        <begin position="173"/>
        <end position="223"/>
    </location>
</feature>
<protein>
    <submittedName>
        <fullName evidence="5">Polysaccharide export lipoprotein Wza</fullName>
    </submittedName>
</protein>
<feature type="signal peptide" evidence="2">
    <location>
        <begin position="1"/>
        <end position="29"/>
    </location>
</feature>
<feature type="chain" id="PRO_5005248720" evidence="2">
    <location>
        <begin position="30"/>
        <end position="283"/>
    </location>
</feature>
<dbReference type="GO" id="GO:0015159">
    <property type="term" value="F:polysaccharide transmembrane transporter activity"/>
    <property type="evidence" value="ECO:0007669"/>
    <property type="project" value="InterPro"/>
</dbReference>
<sequence length="283" mass="31138">MTHHPTFRTVQVMLLAACCVAVIAGCRTAASLGLPVSASSNALLPYATNLRQAGHRHGIPTELAKQALPPHRMEAGDVLVIEPNDFNSPVRLQSDQTVHQDGYIELGDYGRVAVLGMTTEEIQQTVQSRVAARETEKSQQRFALASHSQNRPPEEIVDYGVNVRLVNNESDQFYVMGEVNAPGSYQLVGAETVLDALIAAGGLSDRANEHKIILTRPQPDGQPRLVLPVCYKQILQLGDVTTNYQLLPGDRIYVPSITLWEDVKQSVAFNSDKSCPHCREYRQ</sequence>
<evidence type="ECO:0000313" key="5">
    <source>
        <dbReference type="EMBL" id="KLU06708.1"/>
    </source>
</evidence>
<keyword evidence="6" id="KW-1185">Reference proteome</keyword>
<dbReference type="RefSeq" id="WP_083434792.1">
    <property type="nucleotide sequence ID" value="NZ_LECT01000013.1"/>
</dbReference>
<reference evidence="5" key="1">
    <citation type="submission" date="2015-05" db="EMBL/GenBank/DDBJ databases">
        <title>Permanent draft genome of Rhodopirellula islandicus K833.</title>
        <authorList>
            <person name="Kizina J."/>
            <person name="Richter M."/>
            <person name="Glockner F.O."/>
            <person name="Harder J."/>
        </authorList>
    </citation>
    <scope>NUCLEOTIDE SEQUENCE [LARGE SCALE GENOMIC DNA]</scope>
    <source>
        <strain evidence="5">K833</strain>
    </source>
</reference>
<keyword evidence="1 2" id="KW-0732">Signal</keyword>
<feature type="domain" description="Polysaccharide export protein N-terminal" evidence="3">
    <location>
        <begin position="69"/>
        <end position="132"/>
    </location>
</feature>
<dbReference type="AlphaFoldDB" id="A0A0J1BJW6"/>
<dbReference type="STRING" id="595434.RISK_001272"/>
<dbReference type="PANTHER" id="PTHR33619">
    <property type="entry name" value="POLYSACCHARIDE EXPORT PROTEIN GFCE-RELATED"/>
    <property type="match status" value="1"/>
</dbReference>
<dbReference type="Pfam" id="PF10531">
    <property type="entry name" value="SLBB"/>
    <property type="match status" value="1"/>
</dbReference>
<dbReference type="Proteomes" id="UP000036367">
    <property type="component" value="Unassembled WGS sequence"/>
</dbReference>
<gene>
    <name evidence="5" type="ORF">RISK_001272</name>
</gene>
<proteinExistence type="predicted"/>
<dbReference type="OrthoDB" id="279464at2"/>
<dbReference type="InterPro" id="IPR049712">
    <property type="entry name" value="Poly_export"/>
</dbReference>
<dbReference type="PATRIC" id="fig|595434.4.peg.1221"/>
<evidence type="ECO:0000313" key="6">
    <source>
        <dbReference type="Proteomes" id="UP000036367"/>
    </source>
</evidence>
<evidence type="ECO:0000256" key="2">
    <source>
        <dbReference type="SAM" id="SignalP"/>
    </source>
</evidence>
<dbReference type="PANTHER" id="PTHR33619:SF3">
    <property type="entry name" value="POLYSACCHARIDE EXPORT PROTEIN GFCE-RELATED"/>
    <property type="match status" value="1"/>
</dbReference>
<dbReference type="Gene3D" id="3.10.560.10">
    <property type="entry name" value="Outer membrane lipoprotein wza domain like"/>
    <property type="match status" value="1"/>
</dbReference>
<dbReference type="InterPro" id="IPR003715">
    <property type="entry name" value="Poly_export_N"/>
</dbReference>
<evidence type="ECO:0000259" key="3">
    <source>
        <dbReference type="Pfam" id="PF02563"/>
    </source>
</evidence>
<dbReference type="EMBL" id="LECT01000013">
    <property type="protein sequence ID" value="KLU06708.1"/>
    <property type="molecule type" value="Genomic_DNA"/>
</dbReference>
<organism evidence="5 6">
    <name type="scientific">Rhodopirellula islandica</name>
    <dbReference type="NCBI Taxonomy" id="595434"/>
    <lineage>
        <taxon>Bacteria</taxon>
        <taxon>Pseudomonadati</taxon>
        <taxon>Planctomycetota</taxon>
        <taxon>Planctomycetia</taxon>
        <taxon>Pirellulales</taxon>
        <taxon>Pirellulaceae</taxon>
        <taxon>Rhodopirellula</taxon>
    </lineage>
</organism>
<evidence type="ECO:0000256" key="1">
    <source>
        <dbReference type="ARBA" id="ARBA00022729"/>
    </source>
</evidence>
<keyword evidence="5" id="KW-0449">Lipoprotein</keyword>
<dbReference type="Gene3D" id="3.30.1950.10">
    <property type="entry name" value="wza like domain"/>
    <property type="match status" value="1"/>
</dbReference>
<dbReference type="Pfam" id="PF02563">
    <property type="entry name" value="Poly_export"/>
    <property type="match status" value="1"/>
</dbReference>
<evidence type="ECO:0000259" key="4">
    <source>
        <dbReference type="Pfam" id="PF10531"/>
    </source>
</evidence>